<organism evidence="1 3">
    <name type="scientific">Didymodactylos carnosus</name>
    <dbReference type="NCBI Taxonomy" id="1234261"/>
    <lineage>
        <taxon>Eukaryota</taxon>
        <taxon>Metazoa</taxon>
        <taxon>Spiralia</taxon>
        <taxon>Gnathifera</taxon>
        <taxon>Rotifera</taxon>
        <taxon>Eurotatoria</taxon>
        <taxon>Bdelloidea</taxon>
        <taxon>Philodinida</taxon>
        <taxon>Philodinidae</taxon>
        <taxon>Didymodactylos</taxon>
    </lineage>
</organism>
<name>A0A815HCD6_9BILA</name>
<sequence>MSGQVSVGSRLHEST</sequence>
<proteinExistence type="predicted"/>
<dbReference type="EMBL" id="CAJNOQ010014887">
    <property type="protein sequence ID" value="CAF1350474.1"/>
    <property type="molecule type" value="Genomic_DNA"/>
</dbReference>
<evidence type="ECO:0000313" key="1">
    <source>
        <dbReference type="EMBL" id="CAF1350474.1"/>
    </source>
</evidence>
<accession>A0A815HCD6</accession>
<gene>
    <name evidence="1" type="ORF">GPM918_LOCUS30883</name>
    <name evidence="2" type="ORF">SRO942_LOCUS31511</name>
</gene>
<comment type="caution">
    <text evidence="1">The sequence shown here is derived from an EMBL/GenBank/DDBJ whole genome shotgun (WGS) entry which is preliminary data.</text>
</comment>
<dbReference type="Proteomes" id="UP000681722">
    <property type="component" value="Unassembled WGS sequence"/>
</dbReference>
<feature type="non-terminal residue" evidence="1">
    <location>
        <position position="15"/>
    </location>
</feature>
<evidence type="ECO:0000313" key="2">
    <source>
        <dbReference type="EMBL" id="CAF4220120.1"/>
    </source>
</evidence>
<evidence type="ECO:0000313" key="3">
    <source>
        <dbReference type="Proteomes" id="UP000663829"/>
    </source>
</evidence>
<protein>
    <submittedName>
        <fullName evidence="1">Uncharacterized protein</fullName>
    </submittedName>
</protein>
<reference evidence="1" key="1">
    <citation type="submission" date="2021-02" db="EMBL/GenBank/DDBJ databases">
        <authorList>
            <person name="Nowell W R."/>
        </authorList>
    </citation>
    <scope>NUCLEOTIDE SEQUENCE</scope>
</reference>
<dbReference type="Proteomes" id="UP000663829">
    <property type="component" value="Unassembled WGS sequence"/>
</dbReference>
<keyword evidence="3" id="KW-1185">Reference proteome</keyword>
<dbReference type="EMBL" id="CAJOBC010064142">
    <property type="protein sequence ID" value="CAF4220120.1"/>
    <property type="molecule type" value="Genomic_DNA"/>
</dbReference>